<dbReference type="PANTHER" id="PTHR42713:SF3">
    <property type="entry name" value="TRANSCRIPTIONAL REGULATORY PROTEIN HPTR"/>
    <property type="match status" value="1"/>
</dbReference>
<evidence type="ECO:0000256" key="7">
    <source>
        <dbReference type="ARBA" id="ARBA00023125"/>
    </source>
</evidence>
<keyword evidence="3" id="KW-0963">Cytoplasm</keyword>
<dbReference type="Pfam" id="PF00072">
    <property type="entry name" value="Response_reg"/>
    <property type="match status" value="1"/>
</dbReference>
<evidence type="ECO:0000259" key="11">
    <source>
        <dbReference type="PROSITE" id="PS01124"/>
    </source>
</evidence>
<evidence type="ECO:0000256" key="6">
    <source>
        <dbReference type="ARBA" id="ARBA00023015"/>
    </source>
</evidence>
<dbReference type="Gene3D" id="3.40.50.2300">
    <property type="match status" value="1"/>
</dbReference>
<dbReference type="GO" id="GO:0043565">
    <property type="term" value="F:sequence-specific DNA binding"/>
    <property type="evidence" value="ECO:0007669"/>
    <property type="project" value="InterPro"/>
</dbReference>
<evidence type="ECO:0000256" key="10">
    <source>
        <dbReference type="PROSITE-ProRule" id="PRU00169"/>
    </source>
</evidence>
<proteinExistence type="predicted"/>
<dbReference type="GO" id="GO:0000160">
    <property type="term" value="P:phosphorelay signal transduction system"/>
    <property type="evidence" value="ECO:0007669"/>
    <property type="project" value="UniProtKB-KW"/>
</dbReference>
<dbReference type="GO" id="GO:0005737">
    <property type="term" value="C:cytoplasm"/>
    <property type="evidence" value="ECO:0007669"/>
    <property type="project" value="UniProtKB-SubCell"/>
</dbReference>
<evidence type="ECO:0000256" key="2">
    <source>
        <dbReference type="ARBA" id="ARBA00018672"/>
    </source>
</evidence>
<comment type="function">
    <text evidence="9">May play the central regulatory role in sporulation. It may be an element of the effector pathway responsible for the activation of sporulation genes in response to nutritional stress. Spo0A may act in concert with spo0H (a sigma factor) to control the expression of some genes that are critical to the sporulation process.</text>
</comment>
<dbReference type="Gene3D" id="1.10.10.60">
    <property type="entry name" value="Homeodomain-like"/>
    <property type="match status" value="2"/>
</dbReference>
<accession>A0A2Y9BEN1</accession>
<dbReference type="InterPro" id="IPR051552">
    <property type="entry name" value="HptR"/>
</dbReference>
<keyword evidence="14" id="KW-1185">Reference proteome</keyword>
<dbReference type="AlphaFoldDB" id="A0A2Y9BEN1"/>
<keyword evidence="5" id="KW-0902">Two-component regulatory system</keyword>
<dbReference type="Pfam" id="PF12833">
    <property type="entry name" value="HTH_18"/>
    <property type="match status" value="1"/>
</dbReference>
<evidence type="ECO:0000256" key="1">
    <source>
        <dbReference type="ARBA" id="ARBA00004496"/>
    </source>
</evidence>
<gene>
    <name evidence="13" type="ORF">A8806_108110</name>
</gene>
<evidence type="ECO:0000313" key="13">
    <source>
        <dbReference type="EMBL" id="PWJ28595.1"/>
    </source>
</evidence>
<dbReference type="PROSITE" id="PS50110">
    <property type="entry name" value="RESPONSE_REGULATORY"/>
    <property type="match status" value="1"/>
</dbReference>
<keyword evidence="6" id="KW-0805">Transcription regulation</keyword>
<feature type="modified residue" description="4-aspartylphosphate" evidence="10">
    <location>
        <position position="55"/>
    </location>
</feature>
<evidence type="ECO:0000256" key="3">
    <source>
        <dbReference type="ARBA" id="ARBA00022490"/>
    </source>
</evidence>
<dbReference type="SMART" id="SM00448">
    <property type="entry name" value="REC"/>
    <property type="match status" value="1"/>
</dbReference>
<keyword evidence="8" id="KW-0804">Transcription</keyword>
<dbReference type="InterPro" id="IPR011006">
    <property type="entry name" value="CheY-like_superfamily"/>
</dbReference>
<comment type="caution">
    <text evidence="13">The sequence shown here is derived from an EMBL/GenBank/DDBJ whole genome shotgun (WGS) entry which is preliminary data.</text>
</comment>
<dbReference type="PANTHER" id="PTHR42713">
    <property type="entry name" value="HISTIDINE KINASE-RELATED"/>
    <property type="match status" value="1"/>
</dbReference>
<keyword evidence="7" id="KW-0238">DNA-binding</keyword>
<dbReference type="PROSITE" id="PS01124">
    <property type="entry name" value="HTH_ARAC_FAMILY_2"/>
    <property type="match status" value="1"/>
</dbReference>
<dbReference type="GO" id="GO:0003700">
    <property type="term" value="F:DNA-binding transcription factor activity"/>
    <property type="evidence" value="ECO:0007669"/>
    <property type="project" value="InterPro"/>
</dbReference>
<dbReference type="EMBL" id="QGDL01000008">
    <property type="protein sequence ID" value="PWJ28595.1"/>
    <property type="molecule type" value="Genomic_DNA"/>
</dbReference>
<dbReference type="InterPro" id="IPR009057">
    <property type="entry name" value="Homeodomain-like_sf"/>
</dbReference>
<protein>
    <recommendedName>
        <fullName evidence="2">Stage 0 sporulation protein A homolog</fullName>
    </recommendedName>
</protein>
<dbReference type="RefSeq" id="WP_181368721.1">
    <property type="nucleotide sequence ID" value="NZ_BAAACK010000003.1"/>
</dbReference>
<feature type="domain" description="HTH araC/xylS-type" evidence="11">
    <location>
        <begin position="425"/>
        <end position="523"/>
    </location>
</feature>
<dbReference type="InterPro" id="IPR001789">
    <property type="entry name" value="Sig_transdc_resp-reg_receiver"/>
</dbReference>
<dbReference type="InterPro" id="IPR018060">
    <property type="entry name" value="HTH_AraC"/>
</dbReference>
<dbReference type="SMART" id="SM00342">
    <property type="entry name" value="HTH_ARAC"/>
    <property type="match status" value="1"/>
</dbReference>
<dbReference type="CDD" id="cd17536">
    <property type="entry name" value="REC_YesN-like"/>
    <property type="match status" value="1"/>
</dbReference>
<evidence type="ECO:0000256" key="5">
    <source>
        <dbReference type="ARBA" id="ARBA00023012"/>
    </source>
</evidence>
<dbReference type="Pfam" id="PF17853">
    <property type="entry name" value="GGDEF_2"/>
    <property type="match status" value="1"/>
</dbReference>
<dbReference type="SUPFAM" id="SSF46689">
    <property type="entry name" value="Homeodomain-like"/>
    <property type="match status" value="2"/>
</dbReference>
<dbReference type="SUPFAM" id="SSF52172">
    <property type="entry name" value="CheY-like"/>
    <property type="match status" value="1"/>
</dbReference>
<keyword evidence="4 10" id="KW-0597">Phosphoprotein</keyword>
<evidence type="ECO:0000256" key="8">
    <source>
        <dbReference type="ARBA" id="ARBA00023163"/>
    </source>
</evidence>
<feature type="domain" description="Response regulatory" evidence="12">
    <location>
        <begin position="3"/>
        <end position="120"/>
    </location>
</feature>
<dbReference type="Proteomes" id="UP000245845">
    <property type="component" value="Unassembled WGS sequence"/>
</dbReference>
<sequence length="523" mass="61200">MIKLLIVDDERLVRELIRLSVNWEEIGFTIVGTASTAEEGIEKVDELKPDVVFTDVRMPGQTGLDLARTIVDKYPMIKVVVISGYDEFAYVNEGLKIGIFDYLLKPIAEDALREVGCKVRDAILSQRRHNEEFEHYKREFELNYNKIREKAISRLVYSSEAESAAENLKVFHIELNEDIFQVAVLEYGQGIEYETEKELLEAIRIREIVDDFFSRYDHIFLFERSYPYIVIINNQKDVDFNRLCQDVCRFIAETVPIQVCIGVGSFYKSLWQLSISYREAKSALKYSFTRQSGKCIYFQEILKNQSQEQSVHDVVMKNYSDYISQGMISEAKEVLKDIYDNAVNQNLTRDQAIFMTINLIMETYTAAKELKIDLDNIEKIRTKMVADILTMTDLFEMEKSILNLLDKLFETFRKVNETNHANVLASIEDYIKTHYEEPDLSLTKIAETFYMNPNYLSRVFKKKTKKTFREYLLDYRMEKAMILLRQTSLKGYEVADKVGIQDPNYFSVCFKKKFGYSVREMGR</sequence>
<comment type="subcellular location">
    <subcellularLocation>
        <location evidence="1">Cytoplasm</location>
    </subcellularLocation>
</comment>
<evidence type="ECO:0000256" key="9">
    <source>
        <dbReference type="ARBA" id="ARBA00024867"/>
    </source>
</evidence>
<dbReference type="InterPro" id="IPR041522">
    <property type="entry name" value="CdaR_GGDEF"/>
</dbReference>
<organism evidence="13 14">
    <name type="scientific">Faecalicatena orotica</name>
    <dbReference type="NCBI Taxonomy" id="1544"/>
    <lineage>
        <taxon>Bacteria</taxon>
        <taxon>Bacillati</taxon>
        <taxon>Bacillota</taxon>
        <taxon>Clostridia</taxon>
        <taxon>Lachnospirales</taxon>
        <taxon>Lachnospiraceae</taxon>
        <taxon>Faecalicatena</taxon>
    </lineage>
</organism>
<reference evidence="13 14" key="1">
    <citation type="submission" date="2018-05" db="EMBL/GenBank/DDBJ databases">
        <title>The Hungate 1000. A catalogue of reference genomes from the rumen microbiome.</title>
        <authorList>
            <person name="Kelly W."/>
        </authorList>
    </citation>
    <scope>NUCLEOTIDE SEQUENCE [LARGE SCALE GENOMIC DNA]</scope>
    <source>
        <strain evidence="13 14">NLAE-zl-C242</strain>
    </source>
</reference>
<evidence type="ECO:0000256" key="4">
    <source>
        <dbReference type="ARBA" id="ARBA00022553"/>
    </source>
</evidence>
<name>A0A2Y9BEN1_9FIRM</name>
<evidence type="ECO:0000313" key="14">
    <source>
        <dbReference type="Proteomes" id="UP000245845"/>
    </source>
</evidence>
<evidence type="ECO:0000259" key="12">
    <source>
        <dbReference type="PROSITE" id="PS50110"/>
    </source>
</evidence>